<keyword evidence="3" id="KW-1185">Reference proteome</keyword>
<organism evidence="1 3">
    <name type="scientific">Populus alba x Populus x berolinensis</name>
    <dbReference type="NCBI Taxonomy" id="444605"/>
    <lineage>
        <taxon>Eukaryota</taxon>
        <taxon>Viridiplantae</taxon>
        <taxon>Streptophyta</taxon>
        <taxon>Embryophyta</taxon>
        <taxon>Tracheophyta</taxon>
        <taxon>Spermatophyta</taxon>
        <taxon>Magnoliopsida</taxon>
        <taxon>eudicotyledons</taxon>
        <taxon>Gunneridae</taxon>
        <taxon>Pentapetalae</taxon>
        <taxon>rosids</taxon>
        <taxon>fabids</taxon>
        <taxon>Malpighiales</taxon>
        <taxon>Salicaceae</taxon>
        <taxon>Saliceae</taxon>
        <taxon>Populus</taxon>
    </lineage>
</organism>
<reference evidence="1 3" key="1">
    <citation type="journal article" date="2023" name="Mol. Ecol. Resour.">
        <title>Chromosome-level genome assembly of a triploid poplar Populus alba 'Berolinensis'.</title>
        <authorList>
            <person name="Chen S."/>
            <person name="Yu Y."/>
            <person name="Wang X."/>
            <person name="Wang S."/>
            <person name="Zhang T."/>
            <person name="Zhou Y."/>
            <person name="He R."/>
            <person name="Meng N."/>
            <person name="Wang Y."/>
            <person name="Liu W."/>
            <person name="Liu Z."/>
            <person name="Liu J."/>
            <person name="Guo Q."/>
            <person name="Huang H."/>
            <person name="Sederoff R.R."/>
            <person name="Wang G."/>
            <person name="Qu G."/>
            <person name="Chen S."/>
        </authorList>
    </citation>
    <scope>NUCLEOTIDE SEQUENCE</scope>
    <source>
        <strain evidence="1">SC-2020</strain>
    </source>
</reference>
<protein>
    <submittedName>
        <fullName evidence="1">Uncharacterized protein</fullName>
    </submittedName>
</protein>
<gene>
    <name evidence="2" type="ORF">NC653_040239</name>
    <name evidence="1" type="ORF">NC653_041830</name>
</gene>
<comment type="caution">
    <text evidence="1">The sequence shown here is derived from an EMBL/GenBank/DDBJ whole genome shotgun (WGS) entry which is preliminary data.</text>
</comment>
<sequence>MSNLVYNSSKLSLSLAAKRDDEEEAQLSPYLSVSLLPFVLRTTVDRELREEYCRRGETMFAAFSEQQQR</sequence>
<evidence type="ECO:0000313" key="1">
    <source>
        <dbReference type="EMBL" id="KAJ6952813.1"/>
    </source>
</evidence>
<accession>A0AAD6LAE7</accession>
<evidence type="ECO:0000313" key="3">
    <source>
        <dbReference type="Proteomes" id="UP001164929"/>
    </source>
</evidence>
<dbReference type="EMBL" id="JAQIZT010000018">
    <property type="protein sequence ID" value="KAJ6958523.1"/>
    <property type="molecule type" value="Genomic_DNA"/>
</dbReference>
<evidence type="ECO:0000313" key="2">
    <source>
        <dbReference type="EMBL" id="KAJ6958523.1"/>
    </source>
</evidence>
<dbReference type="EMBL" id="JAQIZT010000019">
    <property type="protein sequence ID" value="KAJ6952813.1"/>
    <property type="molecule type" value="Genomic_DNA"/>
</dbReference>
<dbReference type="Proteomes" id="UP001164929">
    <property type="component" value="Chromosome 18"/>
</dbReference>
<dbReference type="Proteomes" id="UP001164929">
    <property type="component" value="Chromosome 19"/>
</dbReference>
<dbReference type="AlphaFoldDB" id="A0AAD6LAE7"/>
<proteinExistence type="predicted"/>
<name>A0AAD6LAE7_9ROSI</name>